<organism evidence="5 6">
    <name type="scientific">Allosaccharopolyspora coralli</name>
    <dbReference type="NCBI Taxonomy" id="2665642"/>
    <lineage>
        <taxon>Bacteria</taxon>
        <taxon>Bacillati</taxon>
        <taxon>Actinomycetota</taxon>
        <taxon>Actinomycetes</taxon>
        <taxon>Pseudonocardiales</taxon>
        <taxon>Pseudonocardiaceae</taxon>
        <taxon>Allosaccharopolyspora</taxon>
    </lineage>
</organism>
<dbReference type="Pfam" id="PF13399">
    <property type="entry name" value="LytR_C"/>
    <property type="match status" value="1"/>
</dbReference>
<accession>A0A5Q3Q2P5</accession>
<dbReference type="EMBL" id="CP045929">
    <property type="protein sequence ID" value="QGK68742.1"/>
    <property type="molecule type" value="Genomic_DNA"/>
</dbReference>
<dbReference type="Gene3D" id="3.40.630.190">
    <property type="entry name" value="LCP protein"/>
    <property type="match status" value="1"/>
</dbReference>
<feature type="domain" description="LytR/CpsA/Psr regulator C-terminal" evidence="4">
    <location>
        <begin position="349"/>
        <end position="432"/>
    </location>
</feature>
<dbReference type="PANTHER" id="PTHR33392">
    <property type="entry name" value="POLYISOPRENYL-TEICHOIC ACID--PEPTIDOGLYCAN TEICHOIC ACID TRANSFERASE TAGU"/>
    <property type="match status" value="1"/>
</dbReference>
<feature type="domain" description="Cell envelope-related transcriptional attenuator" evidence="3">
    <location>
        <begin position="84"/>
        <end position="255"/>
    </location>
</feature>
<dbReference type="PANTHER" id="PTHR33392:SF6">
    <property type="entry name" value="POLYISOPRENYL-TEICHOIC ACID--PEPTIDOGLYCAN TEICHOIC ACID TRANSFERASE TAGU"/>
    <property type="match status" value="1"/>
</dbReference>
<dbReference type="Proteomes" id="UP000371041">
    <property type="component" value="Chromosome"/>
</dbReference>
<proteinExistence type="inferred from homology"/>
<dbReference type="InterPro" id="IPR027381">
    <property type="entry name" value="LytR/CpsA/Psr_C"/>
</dbReference>
<protein>
    <submittedName>
        <fullName evidence="5">LytR family transcriptional regulator</fullName>
    </submittedName>
</protein>
<evidence type="ECO:0000259" key="4">
    <source>
        <dbReference type="Pfam" id="PF13399"/>
    </source>
</evidence>
<evidence type="ECO:0000256" key="1">
    <source>
        <dbReference type="ARBA" id="ARBA00006068"/>
    </source>
</evidence>
<dbReference type="RefSeq" id="WP_154075345.1">
    <property type="nucleotide sequence ID" value="NZ_CP045929.1"/>
</dbReference>
<dbReference type="KEGG" id="sace:GIY23_03510"/>
<feature type="region of interest" description="Disordered" evidence="2">
    <location>
        <begin position="436"/>
        <end position="476"/>
    </location>
</feature>
<evidence type="ECO:0000256" key="2">
    <source>
        <dbReference type="SAM" id="MobiDB-lite"/>
    </source>
</evidence>
<feature type="compositionally biased region" description="Polar residues" evidence="2">
    <location>
        <begin position="452"/>
        <end position="468"/>
    </location>
</feature>
<evidence type="ECO:0000313" key="6">
    <source>
        <dbReference type="Proteomes" id="UP000371041"/>
    </source>
</evidence>
<evidence type="ECO:0000313" key="5">
    <source>
        <dbReference type="EMBL" id="QGK68742.1"/>
    </source>
</evidence>
<gene>
    <name evidence="5" type="ORF">GIY23_03510</name>
</gene>
<dbReference type="AlphaFoldDB" id="A0A5Q3Q2P5"/>
<comment type="similarity">
    <text evidence="1">Belongs to the LytR/CpsA/Psr (LCP) family.</text>
</comment>
<evidence type="ECO:0000259" key="3">
    <source>
        <dbReference type="Pfam" id="PF03816"/>
    </source>
</evidence>
<dbReference type="InterPro" id="IPR004474">
    <property type="entry name" value="LytR_CpsA_psr"/>
</dbReference>
<sequence>MFRIGLALVSTVVLVFTGYAYWTLRDLAGGLTSTDVIGSELSEPDGATDILLVGNDSRTDAQGDPLPEEVLRELRTTDEGGNLTDTMILVRIPNGGGRASAVSFPRDTMVRLTDGFGTHKLTEAYSRAQNDAREDLAAQGVSDERTLDRRSRAAGQRFLIENIERFAGVSIDHYAEVNLLGFYQITKAVGGVDVCLRAPVDDSEFSGAVFPAGPQRIEGADALSFVRQRHNLPRGDLDRVVRQQVFMSGLVRKMLSTGTLANPAKLASLSEAMQDAVILDKGWDLVSFAQQMQGIAARNVEFRTIPLQDNGDGTIDADPREVRRFVDDMLLSPEERQEQARSDPERVNVVVSVFNGSGVASLADRVSEEIAAEGFGAGTVEAVDSVSRTVVAHAPEEASTGALVSNALGGVPVEVDEEVAPGTVAVFLAPGYDGPGNQNFAGEGPMRLDGSASGQEQEAVGSPQNPITANGVPCVN</sequence>
<dbReference type="InterPro" id="IPR050922">
    <property type="entry name" value="LytR/CpsA/Psr_CW_biosynth"/>
</dbReference>
<keyword evidence="6" id="KW-1185">Reference proteome</keyword>
<dbReference type="NCBIfam" id="TIGR00350">
    <property type="entry name" value="lytR_cpsA_psr"/>
    <property type="match status" value="1"/>
</dbReference>
<name>A0A5Q3Q2P5_9PSEU</name>
<dbReference type="Pfam" id="PF03816">
    <property type="entry name" value="LytR_cpsA_psr"/>
    <property type="match status" value="1"/>
</dbReference>
<reference evidence="6" key="1">
    <citation type="submission" date="2019-11" db="EMBL/GenBank/DDBJ databases">
        <title>The complete genome sequence of Saccharopolyspora sp. E2A.</title>
        <authorList>
            <person name="Zhang G."/>
        </authorList>
    </citation>
    <scope>NUCLEOTIDE SEQUENCE [LARGE SCALE GENOMIC DNA]</scope>
    <source>
        <strain evidence="6">E2A</strain>
    </source>
</reference>
<dbReference type="Gene3D" id="3.30.70.2390">
    <property type="match status" value="1"/>
</dbReference>